<name>A0A3D9DGJ6_9FLAO</name>
<proteinExistence type="predicted"/>
<reference evidence="1 2" key="1">
    <citation type="journal article" date="2010" name="Syst. Appl. Microbiol.">
        <title>Four new species of Chryseobacterium from the rhizosphere of coastal sand dune plants, Chryseobacterium elymi sp. nov., Chryseobacterium hagamense sp. nov., Chryseobacterium lathyri sp. nov. and Chryseobacterium rhizosphaerae sp. nov.</title>
        <authorList>
            <person name="Cho S.H."/>
            <person name="Lee K.S."/>
            <person name="Shin D.S."/>
            <person name="Han J.H."/>
            <person name="Park K.S."/>
            <person name="Lee C.H."/>
            <person name="Park K.H."/>
            <person name="Kim S.B."/>
        </authorList>
    </citation>
    <scope>NUCLEOTIDE SEQUENCE [LARGE SCALE GENOMIC DNA]</scope>
    <source>
        <strain evidence="1 2">KCTC 22547</strain>
    </source>
</reference>
<evidence type="ECO:0000313" key="2">
    <source>
        <dbReference type="Proteomes" id="UP000257030"/>
    </source>
</evidence>
<evidence type="ECO:0000313" key="1">
    <source>
        <dbReference type="EMBL" id="REC77086.1"/>
    </source>
</evidence>
<sequence>MKTISLICLLILFTSCSNKEVSEKTNSGQAGYSFENLFYNNEDTILIKSQFADCGEWGGHEELLKIYDSERKIKLAYIKYKINCSKRDDKGSIVQEKDVTKNFILSKSQQTVLINYMNNLMRLKFIEREFGNSGNFFSVEDSKGKLRLFQYGNNPHLLNNYNTLMKSLGLSKVDIKNK</sequence>
<dbReference type="RefSeq" id="WP_116012252.1">
    <property type="nucleotide sequence ID" value="NZ_QNUH01000009.1"/>
</dbReference>
<accession>A0A3D9DGJ6</accession>
<comment type="caution">
    <text evidence="1">The sequence shown here is derived from an EMBL/GenBank/DDBJ whole genome shotgun (WGS) entry which is preliminary data.</text>
</comment>
<dbReference type="AlphaFoldDB" id="A0A3D9DGJ6"/>
<keyword evidence="2" id="KW-1185">Reference proteome</keyword>
<gene>
    <name evidence="1" type="ORF">DRF60_11735</name>
</gene>
<dbReference type="EMBL" id="QNUH01000009">
    <property type="protein sequence ID" value="REC77086.1"/>
    <property type="molecule type" value="Genomic_DNA"/>
</dbReference>
<organism evidence="1 2">
    <name type="scientific">Chryseobacterium elymi</name>
    <dbReference type="NCBI Taxonomy" id="395936"/>
    <lineage>
        <taxon>Bacteria</taxon>
        <taxon>Pseudomonadati</taxon>
        <taxon>Bacteroidota</taxon>
        <taxon>Flavobacteriia</taxon>
        <taxon>Flavobacteriales</taxon>
        <taxon>Weeksellaceae</taxon>
        <taxon>Chryseobacterium group</taxon>
        <taxon>Chryseobacterium</taxon>
    </lineage>
</organism>
<protein>
    <submittedName>
        <fullName evidence="1">Uncharacterized protein</fullName>
    </submittedName>
</protein>
<dbReference type="Proteomes" id="UP000257030">
    <property type="component" value="Unassembled WGS sequence"/>
</dbReference>
<dbReference type="PROSITE" id="PS51257">
    <property type="entry name" value="PROKAR_LIPOPROTEIN"/>
    <property type="match status" value="1"/>
</dbReference>
<dbReference type="OrthoDB" id="881550at2"/>